<name>A0A9D2GYZ5_9BACE</name>
<evidence type="ECO:0000313" key="11">
    <source>
        <dbReference type="Proteomes" id="UP000824108"/>
    </source>
</evidence>
<reference evidence="10" key="1">
    <citation type="journal article" date="2021" name="PeerJ">
        <title>Extensive microbial diversity within the chicken gut microbiome revealed by metagenomics and culture.</title>
        <authorList>
            <person name="Gilroy R."/>
            <person name="Ravi A."/>
            <person name="Getino M."/>
            <person name="Pursley I."/>
            <person name="Horton D.L."/>
            <person name="Alikhan N.F."/>
            <person name="Baker D."/>
            <person name="Gharbi K."/>
            <person name="Hall N."/>
            <person name="Watson M."/>
            <person name="Adriaenssens E.M."/>
            <person name="Foster-Nyarko E."/>
            <person name="Jarju S."/>
            <person name="Secka A."/>
            <person name="Antonio M."/>
            <person name="Oren A."/>
            <person name="Chaudhuri R.R."/>
            <person name="La Ragione R."/>
            <person name="Hildebrand F."/>
            <person name="Pallen M.J."/>
        </authorList>
    </citation>
    <scope>NUCLEOTIDE SEQUENCE</scope>
    <source>
        <strain evidence="10">CHK118-2852</strain>
    </source>
</reference>
<dbReference type="PROSITE" id="PS51012">
    <property type="entry name" value="ABC_TM2"/>
    <property type="match status" value="1"/>
</dbReference>
<evidence type="ECO:0000256" key="3">
    <source>
        <dbReference type="ARBA" id="ARBA00022448"/>
    </source>
</evidence>
<keyword evidence="7 8" id="KW-0472">Membrane</keyword>
<dbReference type="Proteomes" id="UP000824108">
    <property type="component" value="Unassembled WGS sequence"/>
</dbReference>
<feature type="transmembrane region" description="Helical" evidence="8">
    <location>
        <begin position="228"/>
        <end position="252"/>
    </location>
</feature>
<feature type="transmembrane region" description="Helical" evidence="8">
    <location>
        <begin position="345"/>
        <end position="364"/>
    </location>
</feature>
<evidence type="ECO:0000256" key="6">
    <source>
        <dbReference type="ARBA" id="ARBA00022989"/>
    </source>
</evidence>
<evidence type="ECO:0000256" key="5">
    <source>
        <dbReference type="ARBA" id="ARBA00022692"/>
    </source>
</evidence>
<gene>
    <name evidence="10" type="ORF">H9807_11185</name>
</gene>
<evidence type="ECO:0000313" key="10">
    <source>
        <dbReference type="EMBL" id="HIZ92658.1"/>
    </source>
</evidence>
<keyword evidence="6 8" id="KW-1133">Transmembrane helix</keyword>
<evidence type="ECO:0000256" key="1">
    <source>
        <dbReference type="ARBA" id="ARBA00004651"/>
    </source>
</evidence>
<keyword evidence="3" id="KW-0813">Transport</keyword>
<feature type="transmembrane region" description="Helical" evidence="8">
    <location>
        <begin position="258"/>
        <end position="278"/>
    </location>
</feature>
<feature type="transmembrane region" description="Helical" evidence="8">
    <location>
        <begin position="178"/>
        <end position="201"/>
    </location>
</feature>
<dbReference type="AlphaFoldDB" id="A0A9D2GYZ5"/>
<dbReference type="Pfam" id="PF12698">
    <property type="entry name" value="ABC2_membrane_3"/>
    <property type="match status" value="1"/>
</dbReference>
<dbReference type="PANTHER" id="PTHR30294">
    <property type="entry name" value="MEMBRANE COMPONENT OF ABC TRANSPORTER YHHJ-RELATED"/>
    <property type="match status" value="1"/>
</dbReference>
<dbReference type="GO" id="GO:0005886">
    <property type="term" value="C:plasma membrane"/>
    <property type="evidence" value="ECO:0007669"/>
    <property type="project" value="UniProtKB-SubCell"/>
</dbReference>
<comment type="caution">
    <text evidence="10">The sequence shown here is derived from an EMBL/GenBank/DDBJ whole genome shotgun (WGS) entry which is preliminary data.</text>
</comment>
<evidence type="ECO:0000259" key="9">
    <source>
        <dbReference type="PROSITE" id="PS51012"/>
    </source>
</evidence>
<evidence type="ECO:0000256" key="4">
    <source>
        <dbReference type="ARBA" id="ARBA00022475"/>
    </source>
</evidence>
<dbReference type="PANTHER" id="PTHR30294:SF29">
    <property type="entry name" value="MULTIDRUG ABC TRANSPORTER PERMEASE YBHS-RELATED"/>
    <property type="match status" value="1"/>
</dbReference>
<accession>A0A9D2GYZ5</accession>
<dbReference type="InterPro" id="IPR051449">
    <property type="entry name" value="ABC-2_transporter_component"/>
</dbReference>
<comment type="similarity">
    <text evidence="2">Belongs to the ABC-2 integral membrane protein family.</text>
</comment>
<evidence type="ECO:0000256" key="7">
    <source>
        <dbReference type="ARBA" id="ARBA00023136"/>
    </source>
</evidence>
<dbReference type="EMBL" id="DXAV01000090">
    <property type="protein sequence ID" value="HIZ92658.1"/>
    <property type="molecule type" value="Genomic_DNA"/>
</dbReference>
<evidence type="ECO:0000256" key="2">
    <source>
        <dbReference type="ARBA" id="ARBA00007783"/>
    </source>
</evidence>
<keyword evidence="4" id="KW-1003">Cell membrane</keyword>
<feature type="transmembrane region" description="Helical" evidence="8">
    <location>
        <begin position="290"/>
        <end position="309"/>
    </location>
</feature>
<feature type="domain" description="ABC transmembrane type-2" evidence="9">
    <location>
        <begin position="130"/>
        <end position="370"/>
    </location>
</feature>
<sequence length="371" mass="41512">MIKYLIEKEFKQLFRNPFIPKLILLFPCMIMILMPWAASLEIKNIRLDIVDGDRSPLSRRLVEKVAASDYFCVSAFPATYDEALRHVEAGSADIVLEIPRDFEKDWMRGGAPRVLVAANAVNGTKGGMGSSYLSSIISDYARSLSVTEGRSMAPAFKLPQVSVQTLNLYNPRLNYKLFMVPALMVMLLTLICGALPALNVVGEKEAGTIEQINVTPVRKFTFICAKLIPYWLTGLVVLTIAFVLAWLLYGILPAGHFLTLYFFAIIFLLVVSGFGLVVSNYSSTLQQAMFVMFFFMLILVLMSGLFTPIHSMPRWAQALTYVNPLRYFVEVMRTVYLRGGGVADLLPQLGMLLFFAAGFNLWAVKSYRKSG</sequence>
<dbReference type="GO" id="GO:0140359">
    <property type="term" value="F:ABC-type transporter activity"/>
    <property type="evidence" value="ECO:0007669"/>
    <property type="project" value="InterPro"/>
</dbReference>
<organism evidence="10 11">
    <name type="scientific">Candidatus Bacteroides merdavium</name>
    <dbReference type="NCBI Taxonomy" id="2838472"/>
    <lineage>
        <taxon>Bacteria</taxon>
        <taxon>Pseudomonadati</taxon>
        <taxon>Bacteroidota</taxon>
        <taxon>Bacteroidia</taxon>
        <taxon>Bacteroidales</taxon>
        <taxon>Bacteroidaceae</taxon>
        <taxon>Bacteroides</taxon>
    </lineage>
</organism>
<dbReference type="InterPro" id="IPR013525">
    <property type="entry name" value="ABC2_TM"/>
</dbReference>
<comment type="subcellular location">
    <subcellularLocation>
        <location evidence="1">Cell membrane</location>
        <topology evidence="1">Multi-pass membrane protein</topology>
    </subcellularLocation>
</comment>
<protein>
    <submittedName>
        <fullName evidence="10">ABC transporter permease</fullName>
    </submittedName>
</protein>
<evidence type="ECO:0000256" key="8">
    <source>
        <dbReference type="SAM" id="Phobius"/>
    </source>
</evidence>
<feature type="transmembrane region" description="Helical" evidence="8">
    <location>
        <begin position="21"/>
        <end position="38"/>
    </location>
</feature>
<dbReference type="InterPro" id="IPR047817">
    <property type="entry name" value="ABC2_TM_bact-type"/>
</dbReference>
<keyword evidence="5 8" id="KW-0812">Transmembrane</keyword>
<proteinExistence type="inferred from homology"/>
<dbReference type="Gene3D" id="3.40.1710.10">
    <property type="entry name" value="abc type-2 transporter like domain"/>
    <property type="match status" value="1"/>
</dbReference>
<reference evidence="10" key="2">
    <citation type="submission" date="2021-04" db="EMBL/GenBank/DDBJ databases">
        <authorList>
            <person name="Gilroy R."/>
        </authorList>
    </citation>
    <scope>NUCLEOTIDE SEQUENCE</scope>
    <source>
        <strain evidence="10">CHK118-2852</strain>
    </source>
</reference>